<name>A0A9W8ANL5_9FUNG</name>
<accession>A0A9W8ANL5</accession>
<feature type="region of interest" description="Disordered" evidence="1">
    <location>
        <begin position="1"/>
        <end position="29"/>
    </location>
</feature>
<feature type="region of interest" description="Disordered" evidence="1">
    <location>
        <begin position="80"/>
        <end position="104"/>
    </location>
</feature>
<dbReference type="AlphaFoldDB" id="A0A9W8ANL5"/>
<organism evidence="2 3">
    <name type="scientific">Dispira parvispora</name>
    <dbReference type="NCBI Taxonomy" id="1520584"/>
    <lineage>
        <taxon>Eukaryota</taxon>
        <taxon>Fungi</taxon>
        <taxon>Fungi incertae sedis</taxon>
        <taxon>Zoopagomycota</taxon>
        <taxon>Kickxellomycotina</taxon>
        <taxon>Dimargaritomycetes</taxon>
        <taxon>Dimargaritales</taxon>
        <taxon>Dimargaritaceae</taxon>
        <taxon>Dispira</taxon>
    </lineage>
</organism>
<gene>
    <name evidence="2" type="ORF">IWQ62_003091</name>
</gene>
<comment type="caution">
    <text evidence="2">The sequence shown here is derived from an EMBL/GenBank/DDBJ whole genome shotgun (WGS) entry which is preliminary data.</text>
</comment>
<dbReference type="OrthoDB" id="2110229at2759"/>
<feature type="compositionally biased region" description="Polar residues" evidence="1">
    <location>
        <begin position="85"/>
        <end position="103"/>
    </location>
</feature>
<reference evidence="2" key="1">
    <citation type="submission" date="2022-07" db="EMBL/GenBank/DDBJ databases">
        <title>Phylogenomic reconstructions and comparative analyses of Kickxellomycotina fungi.</title>
        <authorList>
            <person name="Reynolds N.K."/>
            <person name="Stajich J.E."/>
            <person name="Barry K."/>
            <person name="Grigoriev I.V."/>
            <person name="Crous P."/>
            <person name="Smith M.E."/>
        </authorList>
    </citation>
    <scope>NUCLEOTIDE SEQUENCE</scope>
    <source>
        <strain evidence="2">RSA 1196</strain>
    </source>
</reference>
<dbReference type="EMBL" id="JANBPY010000767">
    <property type="protein sequence ID" value="KAJ1963860.1"/>
    <property type="molecule type" value="Genomic_DNA"/>
</dbReference>
<keyword evidence="3" id="KW-1185">Reference proteome</keyword>
<sequence>MDVISGLLSEVNVEDPPDKSGEAVPSASGNCGTVVTDRVTPPRFLFPLSVTNAGEVGWQRGQPCLNRSLSYPRHYHSRVRRRPPTATTHFTPVTRPTQLSPLGTSIPLLPRTPLAIRRGPRRCIIYLEPSRSSWLYQRLTQFFRITQDKFGPSEAHQYHPHCSLSGFIPLVDGLGCDGSREKTPVPLNSGYFIQAIGDALNCLVTRTLFTGQGQALQSPRVTGLTRPAGTQDKLILDLAQTEPFRQLIQRLIQALSQTPKFASVNIRPKPVSHISLIYFNKAVPATSTLTPLQMEEAYQLAESLFFSPPTRAPLSWDIVFYEQTFQSRSLEIPHSFEELARWKLL</sequence>
<evidence type="ECO:0000256" key="1">
    <source>
        <dbReference type="SAM" id="MobiDB-lite"/>
    </source>
</evidence>
<dbReference type="Proteomes" id="UP001150925">
    <property type="component" value="Unassembled WGS sequence"/>
</dbReference>
<proteinExistence type="predicted"/>
<evidence type="ECO:0000313" key="2">
    <source>
        <dbReference type="EMBL" id="KAJ1963860.1"/>
    </source>
</evidence>
<protein>
    <submittedName>
        <fullName evidence="2">Uncharacterized protein</fullName>
    </submittedName>
</protein>
<evidence type="ECO:0000313" key="3">
    <source>
        <dbReference type="Proteomes" id="UP001150925"/>
    </source>
</evidence>